<proteinExistence type="predicted"/>
<name>A0ABD2WT71_9HYME</name>
<dbReference type="Proteomes" id="UP001627154">
    <property type="component" value="Unassembled WGS sequence"/>
</dbReference>
<comment type="caution">
    <text evidence="2">The sequence shown here is derived from an EMBL/GenBank/DDBJ whole genome shotgun (WGS) entry which is preliminary data.</text>
</comment>
<evidence type="ECO:0000259" key="1">
    <source>
        <dbReference type="PROSITE" id="PS50181"/>
    </source>
</evidence>
<dbReference type="PROSITE" id="PS50181">
    <property type="entry name" value="FBOX"/>
    <property type="match status" value="1"/>
</dbReference>
<dbReference type="EMBL" id="JBJJXI010000074">
    <property type="protein sequence ID" value="KAL3396049.1"/>
    <property type="molecule type" value="Genomic_DNA"/>
</dbReference>
<protein>
    <recommendedName>
        <fullName evidence="1">F-box domain-containing protein</fullName>
    </recommendedName>
</protein>
<evidence type="ECO:0000313" key="2">
    <source>
        <dbReference type="EMBL" id="KAL3396049.1"/>
    </source>
</evidence>
<sequence length="425" mass="50357">MEHTPKKVCQQSTSNCTIDELDEYSLLGIFSYLEPSDLLNIAQVCRLWEQLSYEAWKNVSKMQFFNFTKQQKTTDNVKKIFPYLKYIPHVFLFTEGFPSTTKKEFTKFLNQIFEILSESENNRLKSIEYNVRISRNLVQKLFKANIRNLEEIYIEPYSNRIEIAHISHLIQYADNLKEFHWSIKTETEHSLLLPTLRSLPKTLRVLQIACLYSIEKPIDAESLIKHLNQFPQLDDLGLYKFDFKLIKATPFYTTARELHFNVRMYDTGTVCDYSFLPTDPQLKKLLLESGLLTNENMDFILKNYSSLEWITFIHVDTSEAQIGRLSELGKLKTLRLVSIHHWTGSTLKFFPHLEELHISGCFDLEMQHLFDWLYTAKNLKSLSLREKEIDLNLLKEHLKKSRRIRIHKLVLRVWKLDESYIDLNR</sequence>
<accession>A0ABD2WT71</accession>
<dbReference type="Pfam" id="PF12937">
    <property type="entry name" value="F-box-like"/>
    <property type="match status" value="1"/>
</dbReference>
<dbReference type="InterPro" id="IPR001810">
    <property type="entry name" value="F-box_dom"/>
</dbReference>
<evidence type="ECO:0000313" key="3">
    <source>
        <dbReference type="Proteomes" id="UP001627154"/>
    </source>
</evidence>
<feature type="domain" description="F-box" evidence="1">
    <location>
        <begin position="15"/>
        <end position="59"/>
    </location>
</feature>
<keyword evidence="3" id="KW-1185">Reference proteome</keyword>
<reference evidence="2 3" key="1">
    <citation type="journal article" date="2024" name="bioRxiv">
        <title>A reference genome for Trichogramma kaykai: A tiny desert-dwelling parasitoid wasp with competing sex-ratio distorters.</title>
        <authorList>
            <person name="Culotta J."/>
            <person name="Lindsey A.R."/>
        </authorList>
    </citation>
    <scope>NUCLEOTIDE SEQUENCE [LARGE SCALE GENOMIC DNA]</scope>
    <source>
        <strain evidence="2 3">KSX58</strain>
    </source>
</reference>
<organism evidence="2 3">
    <name type="scientific">Trichogramma kaykai</name>
    <dbReference type="NCBI Taxonomy" id="54128"/>
    <lineage>
        <taxon>Eukaryota</taxon>
        <taxon>Metazoa</taxon>
        <taxon>Ecdysozoa</taxon>
        <taxon>Arthropoda</taxon>
        <taxon>Hexapoda</taxon>
        <taxon>Insecta</taxon>
        <taxon>Pterygota</taxon>
        <taxon>Neoptera</taxon>
        <taxon>Endopterygota</taxon>
        <taxon>Hymenoptera</taxon>
        <taxon>Apocrita</taxon>
        <taxon>Proctotrupomorpha</taxon>
        <taxon>Chalcidoidea</taxon>
        <taxon>Trichogrammatidae</taxon>
        <taxon>Trichogramma</taxon>
    </lineage>
</organism>
<dbReference type="InterPro" id="IPR032675">
    <property type="entry name" value="LRR_dom_sf"/>
</dbReference>
<dbReference type="Gene3D" id="3.80.10.10">
    <property type="entry name" value="Ribonuclease Inhibitor"/>
    <property type="match status" value="2"/>
</dbReference>
<dbReference type="SUPFAM" id="SSF52047">
    <property type="entry name" value="RNI-like"/>
    <property type="match status" value="1"/>
</dbReference>
<dbReference type="AlphaFoldDB" id="A0ABD2WT71"/>
<gene>
    <name evidence="2" type="ORF">TKK_009922</name>
</gene>